<evidence type="ECO:0000256" key="2">
    <source>
        <dbReference type="ARBA" id="ARBA00023015"/>
    </source>
</evidence>
<evidence type="ECO:0000256" key="1">
    <source>
        <dbReference type="ARBA" id="ARBA00022491"/>
    </source>
</evidence>
<gene>
    <name evidence="6" type="ORF">LQ327_04780</name>
</gene>
<dbReference type="Pfam" id="PF09278">
    <property type="entry name" value="MerR-DNA-bind"/>
    <property type="match status" value="1"/>
</dbReference>
<dbReference type="InterPro" id="IPR000551">
    <property type="entry name" value="MerR-type_HTH_dom"/>
</dbReference>
<dbReference type="SMART" id="SM00422">
    <property type="entry name" value="HTH_MERR"/>
    <property type="match status" value="1"/>
</dbReference>
<comment type="caution">
    <text evidence="6">The sequence shown here is derived from an EMBL/GenBank/DDBJ whole genome shotgun (WGS) entry which is preliminary data.</text>
</comment>
<dbReference type="PANTHER" id="PTHR30204:SF69">
    <property type="entry name" value="MERR-FAMILY TRANSCRIPTIONAL REGULATOR"/>
    <property type="match status" value="1"/>
</dbReference>
<keyword evidence="2" id="KW-0805">Transcription regulation</keyword>
<dbReference type="InterPro" id="IPR047057">
    <property type="entry name" value="MerR_fam"/>
</dbReference>
<reference evidence="6 7" key="1">
    <citation type="submission" date="2021-11" db="EMBL/GenBank/DDBJ databases">
        <title>Draft genome sequence of Actinomycetospora sp. SF1 isolated from the rhizosphere soil.</title>
        <authorList>
            <person name="Duangmal K."/>
            <person name="Chantavorakit T."/>
        </authorList>
    </citation>
    <scope>NUCLEOTIDE SEQUENCE [LARGE SCALE GENOMIC DNA]</scope>
    <source>
        <strain evidence="6 7">TBRC 5722</strain>
    </source>
</reference>
<dbReference type="PRINTS" id="PR00040">
    <property type="entry name" value="HTHMERR"/>
</dbReference>
<evidence type="ECO:0000313" key="7">
    <source>
        <dbReference type="Proteomes" id="UP001199469"/>
    </source>
</evidence>
<dbReference type="PROSITE" id="PS50937">
    <property type="entry name" value="HTH_MERR_2"/>
    <property type="match status" value="1"/>
</dbReference>
<dbReference type="PANTHER" id="PTHR30204">
    <property type="entry name" value="REDOX-CYCLING DRUG-SENSING TRANSCRIPTIONAL ACTIVATOR SOXR"/>
    <property type="match status" value="1"/>
</dbReference>
<evidence type="ECO:0000256" key="3">
    <source>
        <dbReference type="ARBA" id="ARBA00023125"/>
    </source>
</evidence>
<evidence type="ECO:0000313" key="6">
    <source>
        <dbReference type="EMBL" id="MCD2192703.1"/>
    </source>
</evidence>
<keyword evidence="6" id="KW-0547">Nucleotide-binding</keyword>
<dbReference type="Gene3D" id="1.10.1660.10">
    <property type="match status" value="1"/>
</dbReference>
<organism evidence="6 7">
    <name type="scientific">Actinomycetospora endophytica</name>
    <dbReference type="NCBI Taxonomy" id="2291215"/>
    <lineage>
        <taxon>Bacteria</taxon>
        <taxon>Bacillati</taxon>
        <taxon>Actinomycetota</taxon>
        <taxon>Actinomycetes</taxon>
        <taxon>Pseudonocardiales</taxon>
        <taxon>Pseudonocardiaceae</taxon>
        <taxon>Actinomycetospora</taxon>
    </lineage>
</organism>
<dbReference type="InterPro" id="IPR009061">
    <property type="entry name" value="DNA-bd_dom_put_sf"/>
</dbReference>
<evidence type="ECO:0000256" key="4">
    <source>
        <dbReference type="ARBA" id="ARBA00023163"/>
    </source>
</evidence>
<keyword evidence="1" id="KW-0678">Repressor</keyword>
<dbReference type="RefSeq" id="WP_230730377.1">
    <property type="nucleotide sequence ID" value="NZ_JAJNDB010000001.1"/>
</dbReference>
<sequence length="148" mass="16079">MGESATLTISGLAREAGLRPDTVRYYERVGLMPTPERTTGEHRRYGEPALDRLRFIRGAQRLGLRLADIADLLAVRDTGACPCEPAAPLLRGRIAEIDTELARLTRLRADLVAMADQLPSATCPDPSPGTWCPPDHRVTGGRCDACSI</sequence>
<dbReference type="InterPro" id="IPR015358">
    <property type="entry name" value="Tscrpt_reg_MerR_DNA-bd"/>
</dbReference>
<dbReference type="SUPFAM" id="SSF46955">
    <property type="entry name" value="Putative DNA-binding domain"/>
    <property type="match status" value="1"/>
</dbReference>
<dbReference type="EMBL" id="JAJNDB010000001">
    <property type="protein sequence ID" value="MCD2192703.1"/>
    <property type="molecule type" value="Genomic_DNA"/>
</dbReference>
<accession>A0ABS8P3T9</accession>
<protein>
    <submittedName>
        <fullName evidence="6">MerR family DNA-binding protein</fullName>
    </submittedName>
</protein>
<feature type="domain" description="HTH merR-type" evidence="5">
    <location>
        <begin position="6"/>
        <end position="75"/>
    </location>
</feature>
<keyword evidence="3 6" id="KW-0238">DNA-binding</keyword>
<evidence type="ECO:0000259" key="5">
    <source>
        <dbReference type="PROSITE" id="PS50937"/>
    </source>
</evidence>
<keyword evidence="7" id="KW-1185">Reference proteome</keyword>
<name>A0ABS8P3T9_9PSEU</name>
<dbReference type="GO" id="GO:0003677">
    <property type="term" value="F:DNA binding"/>
    <property type="evidence" value="ECO:0007669"/>
    <property type="project" value="UniProtKB-KW"/>
</dbReference>
<keyword evidence="6" id="KW-0067">ATP-binding</keyword>
<dbReference type="GO" id="GO:0005524">
    <property type="term" value="F:ATP binding"/>
    <property type="evidence" value="ECO:0007669"/>
    <property type="project" value="UniProtKB-KW"/>
</dbReference>
<dbReference type="Pfam" id="PF00376">
    <property type="entry name" value="MerR"/>
    <property type="match status" value="1"/>
</dbReference>
<dbReference type="Proteomes" id="UP001199469">
    <property type="component" value="Unassembled WGS sequence"/>
</dbReference>
<proteinExistence type="predicted"/>
<keyword evidence="4" id="KW-0804">Transcription</keyword>